<dbReference type="InterPro" id="IPR043128">
    <property type="entry name" value="Rev_trsase/Diguanyl_cyclase"/>
</dbReference>
<dbReference type="SMART" id="SM00052">
    <property type="entry name" value="EAL"/>
    <property type="match status" value="1"/>
</dbReference>
<dbReference type="EMBL" id="JBHLVX010000020">
    <property type="protein sequence ID" value="MFC0267485.1"/>
    <property type="molecule type" value="Genomic_DNA"/>
</dbReference>
<keyword evidence="4" id="KW-1185">Reference proteome</keyword>
<feature type="domain" description="GGDEF" evidence="2">
    <location>
        <begin position="194"/>
        <end position="329"/>
    </location>
</feature>
<evidence type="ECO:0000313" key="4">
    <source>
        <dbReference type="Proteomes" id="UP001589814"/>
    </source>
</evidence>
<proteinExistence type="predicted"/>
<protein>
    <submittedName>
        <fullName evidence="3">Bifunctional diguanylate cyclase/phosphodiesterase</fullName>
    </submittedName>
</protein>
<dbReference type="InterPro" id="IPR001633">
    <property type="entry name" value="EAL_dom"/>
</dbReference>
<dbReference type="SUPFAM" id="SSF141868">
    <property type="entry name" value="EAL domain-like"/>
    <property type="match status" value="1"/>
</dbReference>
<dbReference type="Pfam" id="PF00990">
    <property type="entry name" value="GGDEF"/>
    <property type="match status" value="1"/>
</dbReference>
<dbReference type="SUPFAM" id="SSF55073">
    <property type="entry name" value="Nucleotide cyclase"/>
    <property type="match status" value="1"/>
</dbReference>
<dbReference type="Proteomes" id="UP001589814">
    <property type="component" value="Unassembled WGS sequence"/>
</dbReference>
<dbReference type="CDD" id="cd01948">
    <property type="entry name" value="EAL"/>
    <property type="match status" value="1"/>
</dbReference>
<dbReference type="InterPro" id="IPR050706">
    <property type="entry name" value="Cyclic-di-GMP_PDE-like"/>
</dbReference>
<organism evidence="3 4">
    <name type="scientific">Kushneria aurantia</name>
    <dbReference type="NCBI Taxonomy" id="504092"/>
    <lineage>
        <taxon>Bacteria</taxon>
        <taxon>Pseudomonadati</taxon>
        <taxon>Pseudomonadota</taxon>
        <taxon>Gammaproteobacteria</taxon>
        <taxon>Oceanospirillales</taxon>
        <taxon>Halomonadaceae</taxon>
        <taxon>Kushneria</taxon>
    </lineage>
</organism>
<dbReference type="SMART" id="SM00267">
    <property type="entry name" value="GGDEF"/>
    <property type="match status" value="1"/>
</dbReference>
<evidence type="ECO:0000313" key="3">
    <source>
        <dbReference type="EMBL" id="MFC0267485.1"/>
    </source>
</evidence>
<dbReference type="InterPro" id="IPR029787">
    <property type="entry name" value="Nucleotide_cyclase"/>
</dbReference>
<accession>A0ABV6G1F3</accession>
<gene>
    <name evidence="3" type="ORF">ACFFHW_05655</name>
</gene>
<sequence length="590" mass="64782">MTTPIALADMETVGLLDVLEEPDFEAYTRLASSVLGAAMASITVLGRNRQTFTSRMGLKMADTPLESSFCRFGLSSSLLEIEDAQLDARVQDNPLVTGEPWIRFYAGATILSPTGRAFGALCVLGQEPRRLTDAERESLLLIARMVQRELRQAWRFRSLASRFHAESQHDMATGLPAGDLLEKRLVRLLDKEGASLAVVMVSLLNAQALTSQDGRRSLDSALADISQRLKASLTSNDLIGRMASDRLCIVLADPGEVSSVVEHVTQLLESAVTPAVLDDPLHSARLSAGISRYPEDAGSASLLLDRARAALDTDSGDQPGVRCYSSEMHAAFLRRQDRLDRLRAAVRSDALHQVYQPILTVRDRRLVGAEALARWRDPLLGEVSPEEFIPLIESDVGLRQAFTASSLKVACRQMAWWRREKKPIDYVSVNVPAGELYRADFVALVSTVLAEQGVQGRDLMLELTEASLITDLPVAIQNMEQLRDMGVRLAIDDFGTGYSSLRYLQQLPLDVLKIDRSFTSAMTDNETTYKLVDGIIWIARALGLTVIAEGVETPEQWNELASLKCDLVQGFLFGRPVAAGDFVFPPLPGA</sequence>
<dbReference type="PANTHER" id="PTHR33121">
    <property type="entry name" value="CYCLIC DI-GMP PHOSPHODIESTERASE PDEF"/>
    <property type="match status" value="1"/>
</dbReference>
<evidence type="ECO:0000259" key="2">
    <source>
        <dbReference type="PROSITE" id="PS50887"/>
    </source>
</evidence>
<reference evidence="3 4" key="1">
    <citation type="submission" date="2024-09" db="EMBL/GenBank/DDBJ databases">
        <authorList>
            <person name="Sun Q."/>
            <person name="Mori K."/>
        </authorList>
    </citation>
    <scope>NUCLEOTIDE SEQUENCE [LARGE SCALE GENOMIC DNA]</scope>
    <source>
        <strain evidence="3 4">CCM 7415</strain>
    </source>
</reference>
<evidence type="ECO:0000259" key="1">
    <source>
        <dbReference type="PROSITE" id="PS50883"/>
    </source>
</evidence>
<comment type="caution">
    <text evidence="3">The sequence shown here is derived from an EMBL/GenBank/DDBJ whole genome shotgun (WGS) entry which is preliminary data.</text>
</comment>
<feature type="domain" description="EAL" evidence="1">
    <location>
        <begin position="335"/>
        <end position="590"/>
    </location>
</feature>
<dbReference type="SUPFAM" id="SSF55781">
    <property type="entry name" value="GAF domain-like"/>
    <property type="match status" value="1"/>
</dbReference>
<dbReference type="Pfam" id="PF00563">
    <property type="entry name" value="EAL"/>
    <property type="match status" value="1"/>
</dbReference>
<dbReference type="Gene3D" id="3.30.70.270">
    <property type="match status" value="1"/>
</dbReference>
<dbReference type="Gene3D" id="3.20.20.450">
    <property type="entry name" value="EAL domain"/>
    <property type="match status" value="1"/>
</dbReference>
<dbReference type="PANTHER" id="PTHR33121:SF79">
    <property type="entry name" value="CYCLIC DI-GMP PHOSPHODIESTERASE PDED-RELATED"/>
    <property type="match status" value="1"/>
</dbReference>
<dbReference type="InterPro" id="IPR000160">
    <property type="entry name" value="GGDEF_dom"/>
</dbReference>
<dbReference type="PROSITE" id="PS50887">
    <property type="entry name" value="GGDEF"/>
    <property type="match status" value="1"/>
</dbReference>
<dbReference type="Gene3D" id="3.30.450.40">
    <property type="match status" value="1"/>
</dbReference>
<dbReference type="InterPro" id="IPR035919">
    <property type="entry name" value="EAL_sf"/>
</dbReference>
<name>A0ABV6G1F3_9GAMM</name>
<dbReference type="InterPro" id="IPR029016">
    <property type="entry name" value="GAF-like_dom_sf"/>
</dbReference>
<dbReference type="PROSITE" id="PS50883">
    <property type="entry name" value="EAL"/>
    <property type="match status" value="1"/>
</dbReference>